<dbReference type="Pfam" id="PF04258">
    <property type="entry name" value="Peptidase_A22B"/>
    <property type="match status" value="1"/>
</dbReference>
<proteinExistence type="inferred from homology"/>
<evidence type="ECO:0000256" key="9">
    <source>
        <dbReference type="SAM" id="Phobius"/>
    </source>
</evidence>
<sequence>MEPGLLVAYIALGVLAVVPIYFGSTSSLKYPKVQKSKKSSKASDTDDSADESEEPEFFRFEDAYLFPVFGSAALLSLYLVFKYLNKEYINALFTAYFSILGVGAVWKAAMQISRGVTGWRIKGDYRVDLWKQSKEIGTYHFGAYHLALLVFSLVVAGAYAMTKHWILSNIYGEAFSVSAIQLLNLDSFKTGMALLSFLFFYDVFWVFGTDVMVTVAKGFDAPVKVLWPKDILAMILEGNIFQTEGGDFTLLGLGDIVLPGIFVALCLKFDHHRYLTSPAGKKNPRSRSFPKPYFAACFVAYVLGLITTVVVMHNFKAAQPALLYLSPACIFSVLLTGLARGELKQVFAFAPSEEADAAAAAKELARTKKNGTTSVGSDEDVGEQAPPRKSSRKKATKAKR</sequence>
<dbReference type="PANTHER" id="PTHR12174:SF23">
    <property type="entry name" value="MINOR HISTOCOMPATIBILITY ANTIGEN H13"/>
    <property type="match status" value="1"/>
</dbReference>
<dbReference type="InterPro" id="IPR006639">
    <property type="entry name" value="Preselin/SPP"/>
</dbReference>
<dbReference type="InterPro" id="IPR007369">
    <property type="entry name" value="Peptidase_A22B_SPP"/>
</dbReference>
<evidence type="ECO:0000256" key="2">
    <source>
        <dbReference type="ARBA" id="ARBA00006859"/>
    </source>
</evidence>
<protein>
    <submittedName>
        <fullName evidence="10">Uncharacterized protein</fullName>
    </submittedName>
</protein>
<evidence type="ECO:0000256" key="5">
    <source>
        <dbReference type="ARBA" id="ARBA00022824"/>
    </source>
</evidence>
<dbReference type="GO" id="GO:0042500">
    <property type="term" value="F:aspartic endopeptidase activity, intramembrane cleaving"/>
    <property type="evidence" value="ECO:0007669"/>
    <property type="project" value="InterPro"/>
</dbReference>
<dbReference type="SMART" id="SM00730">
    <property type="entry name" value="PSN"/>
    <property type="match status" value="1"/>
</dbReference>
<evidence type="ECO:0000256" key="6">
    <source>
        <dbReference type="ARBA" id="ARBA00022989"/>
    </source>
</evidence>
<keyword evidence="7 9" id="KW-0472">Membrane</keyword>
<feature type="transmembrane region" description="Helical" evidence="9">
    <location>
        <begin position="248"/>
        <end position="267"/>
    </location>
</feature>
<feature type="transmembrane region" description="Helical" evidence="9">
    <location>
        <begin position="141"/>
        <end position="160"/>
    </location>
</feature>
<dbReference type="GO" id="GO:0098554">
    <property type="term" value="C:cytoplasmic side of endoplasmic reticulum membrane"/>
    <property type="evidence" value="ECO:0007669"/>
    <property type="project" value="TreeGrafter"/>
</dbReference>
<dbReference type="PANTHER" id="PTHR12174">
    <property type="entry name" value="SIGNAL PEPTIDE PEPTIDASE"/>
    <property type="match status" value="1"/>
</dbReference>
<evidence type="ECO:0000256" key="4">
    <source>
        <dbReference type="ARBA" id="ARBA00022801"/>
    </source>
</evidence>
<organism evidence="10 11">
    <name type="scientific">Geranomyces variabilis</name>
    <dbReference type="NCBI Taxonomy" id="109894"/>
    <lineage>
        <taxon>Eukaryota</taxon>
        <taxon>Fungi</taxon>
        <taxon>Fungi incertae sedis</taxon>
        <taxon>Chytridiomycota</taxon>
        <taxon>Chytridiomycota incertae sedis</taxon>
        <taxon>Chytridiomycetes</taxon>
        <taxon>Spizellomycetales</taxon>
        <taxon>Powellomycetaceae</taxon>
        <taxon>Geranomyces</taxon>
    </lineage>
</organism>
<keyword evidence="4" id="KW-0378">Hydrolase</keyword>
<dbReference type="EMBL" id="JADGJQ010000004">
    <property type="protein sequence ID" value="KAJ3184163.1"/>
    <property type="molecule type" value="Genomic_DNA"/>
</dbReference>
<evidence type="ECO:0000256" key="1">
    <source>
        <dbReference type="ARBA" id="ARBA00004477"/>
    </source>
</evidence>
<feature type="compositionally biased region" description="Basic residues" evidence="8">
    <location>
        <begin position="389"/>
        <end position="400"/>
    </location>
</feature>
<reference evidence="10" key="1">
    <citation type="submission" date="2020-05" db="EMBL/GenBank/DDBJ databases">
        <title>Phylogenomic resolution of chytrid fungi.</title>
        <authorList>
            <person name="Stajich J.E."/>
            <person name="Amses K."/>
            <person name="Simmons R."/>
            <person name="Seto K."/>
            <person name="Myers J."/>
            <person name="Bonds A."/>
            <person name="Quandt C.A."/>
            <person name="Barry K."/>
            <person name="Liu P."/>
            <person name="Grigoriev I."/>
            <person name="Longcore J.E."/>
            <person name="James T.Y."/>
        </authorList>
    </citation>
    <scope>NUCLEOTIDE SEQUENCE</scope>
    <source>
        <strain evidence="10">JEL0379</strain>
    </source>
</reference>
<gene>
    <name evidence="10" type="ORF">HDU87_005009</name>
</gene>
<comment type="similarity">
    <text evidence="2">Belongs to the peptidase A22B family.</text>
</comment>
<feature type="region of interest" description="Disordered" evidence="8">
    <location>
        <begin position="368"/>
        <end position="400"/>
    </location>
</feature>
<evidence type="ECO:0000313" key="11">
    <source>
        <dbReference type="Proteomes" id="UP001212152"/>
    </source>
</evidence>
<dbReference type="GO" id="GO:0006465">
    <property type="term" value="P:signal peptide processing"/>
    <property type="evidence" value="ECO:0007669"/>
    <property type="project" value="TreeGrafter"/>
</dbReference>
<feature type="transmembrane region" description="Helical" evidence="9">
    <location>
        <begin position="321"/>
        <end position="339"/>
    </location>
</feature>
<evidence type="ECO:0000256" key="3">
    <source>
        <dbReference type="ARBA" id="ARBA00022692"/>
    </source>
</evidence>
<feature type="transmembrane region" description="Helical" evidence="9">
    <location>
        <begin position="192"/>
        <end position="216"/>
    </location>
</feature>
<accession>A0AAD5XVB7</accession>
<comment type="subcellular location">
    <subcellularLocation>
        <location evidence="1">Endoplasmic reticulum membrane</location>
        <topology evidence="1">Multi-pass membrane protein</topology>
    </subcellularLocation>
</comment>
<feature type="transmembrane region" description="Helical" evidence="9">
    <location>
        <begin position="6"/>
        <end position="28"/>
    </location>
</feature>
<dbReference type="Proteomes" id="UP001212152">
    <property type="component" value="Unassembled WGS sequence"/>
</dbReference>
<keyword evidence="6 9" id="KW-1133">Transmembrane helix</keyword>
<feature type="transmembrane region" description="Helical" evidence="9">
    <location>
        <begin position="293"/>
        <end position="315"/>
    </location>
</feature>
<evidence type="ECO:0000256" key="8">
    <source>
        <dbReference type="SAM" id="MobiDB-lite"/>
    </source>
</evidence>
<keyword evidence="3 9" id="KW-0812">Transmembrane</keyword>
<name>A0AAD5XVB7_9FUNG</name>
<dbReference type="GO" id="GO:0033619">
    <property type="term" value="P:membrane protein proteolysis"/>
    <property type="evidence" value="ECO:0007669"/>
    <property type="project" value="TreeGrafter"/>
</dbReference>
<dbReference type="GO" id="GO:0098553">
    <property type="term" value="C:lumenal side of endoplasmic reticulum membrane"/>
    <property type="evidence" value="ECO:0007669"/>
    <property type="project" value="TreeGrafter"/>
</dbReference>
<keyword evidence="11" id="KW-1185">Reference proteome</keyword>
<dbReference type="AlphaFoldDB" id="A0AAD5XVB7"/>
<comment type="caution">
    <text evidence="10">The sequence shown here is derived from an EMBL/GenBank/DDBJ whole genome shotgun (WGS) entry which is preliminary data.</text>
</comment>
<feature type="transmembrane region" description="Helical" evidence="9">
    <location>
        <begin position="87"/>
        <end position="106"/>
    </location>
</feature>
<feature type="transmembrane region" description="Helical" evidence="9">
    <location>
        <begin position="63"/>
        <end position="81"/>
    </location>
</feature>
<evidence type="ECO:0000313" key="10">
    <source>
        <dbReference type="EMBL" id="KAJ3184163.1"/>
    </source>
</evidence>
<keyword evidence="5" id="KW-0256">Endoplasmic reticulum</keyword>
<evidence type="ECO:0000256" key="7">
    <source>
        <dbReference type="ARBA" id="ARBA00023136"/>
    </source>
</evidence>